<accession>A0A437H063</accession>
<dbReference type="AlphaFoldDB" id="A0A437H063"/>
<organism evidence="1 2">
    <name type="scientific">Croceicoccus ponticola</name>
    <dbReference type="NCBI Taxonomy" id="2217664"/>
    <lineage>
        <taxon>Bacteria</taxon>
        <taxon>Pseudomonadati</taxon>
        <taxon>Pseudomonadota</taxon>
        <taxon>Alphaproteobacteria</taxon>
        <taxon>Sphingomonadales</taxon>
        <taxon>Erythrobacteraceae</taxon>
        <taxon>Croceicoccus</taxon>
    </lineage>
</organism>
<proteinExistence type="predicted"/>
<reference evidence="1 2" key="1">
    <citation type="submission" date="2018-12" db="EMBL/GenBank/DDBJ databases">
        <title>Croceicoccus ponticola sp. nov., a lipolytic bacterium isolated from seawater.</title>
        <authorList>
            <person name="Yoon J.-H."/>
        </authorList>
    </citation>
    <scope>NUCLEOTIDE SEQUENCE [LARGE SCALE GENOMIC DNA]</scope>
    <source>
        <strain evidence="1 2">GM-16</strain>
    </source>
</reference>
<dbReference type="InterPro" id="IPR036192">
    <property type="entry name" value="Cell_div_ZapA-like_sf"/>
</dbReference>
<dbReference type="InterPro" id="IPR007838">
    <property type="entry name" value="Cell_div_ZapA-like"/>
</dbReference>
<evidence type="ECO:0000313" key="1">
    <source>
        <dbReference type="EMBL" id="RVQ69001.1"/>
    </source>
</evidence>
<dbReference type="InterPro" id="IPR042233">
    <property type="entry name" value="Cell_div_ZapA_N"/>
</dbReference>
<evidence type="ECO:0000313" key="2">
    <source>
        <dbReference type="Proteomes" id="UP000283003"/>
    </source>
</evidence>
<gene>
    <name evidence="1" type="ORF">EKN06_01965</name>
</gene>
<sequence length="106" mass="11644">MANMDIEIGGRRFAISCEPGEETHIGQLGRMIDTRVRDAGAVGQSEPRMLLFGALMLADELHAMRDGEASPAINRDQDKAIARRIDAITSRIENIVRHLEGGDHHA</sequence>
<keyword evidence="2" id="KW-1185">Reference proteome</keyword>
<dbReference type="SUPFAM" id="SSF102829">
    <property type="entry name" value="Cell division protein ZapA-like"/>
    <property type="match status" value="1"/>
</dbReference>
<protein>
    <submittedName>
        <fullName evidence="1">Cell division protein ZapA</fullName>
    </submittedName>
</protein>
<dbReference type="Pfam" id="PF05164">
    <property type="entry name" value="ZapA"/>
    <property type="match status" value="1"/>
</dbReference>
<name>A0A437H063_9SPHN</name>
<keyword evidence="1" id="KW-0132">Cell division</keyword>
<dbReference type="Proteomes" id="UP000283003">
    <property type="component" value="Unassembled WGS sequence"/>
</dbReference>
<dbReference type="EMBL" id="RXOL01000001">
    <property type="protein sequence ID" value="RVQ69001.1"/>
    <property type="molecule type" value="Genomic_DNA"/>
</dbReference>
<dbReference type="OrthoDB" id="9797575at2"/>
<dbReference type="Gene3D" id="3.30.160.880">
    <property type="entry name" value="Cell division protein ZapA protomer, N-terminal domain"/>
    <property type="match status" value="1"/>
</dbReference>
<keyword evidence="1" id="KW-0131">Cell cycle</keyword>
<comment type="caution">
    <text evidence="1">The sequence shown here is derived from an EMBL/GenBank/DDBJ whole genome shotgun (WGS) entry which is preliminary data.</text>
</comment>
<dbReference type="GO" id="GO:0051301">
    <property type="term" value="P:cell division"/>
    <property type="evidence" value="ECO:0007669"/>
    <property type="project" value="UniProtKB-KW"/>
</dbReference>